<comment type="subcellular location">
    <subcellularLocation>
        <location evidence="1">Cell membrane</location>
        <topology evidence="1">Multi-pass membrane protein</topology>
    </subcellularLocation>
</comment>
<dbReference type="EMBL" id="CP016440">
    <property type="protein sequence ID" value="ANY16088.1"/>
    <property type="molecule type" value="Genomic_DNA"/>
</dbReference>
<dbReference type="GO" id="GO:0005886">
    <property type="term" value="C:plasma membrane"/>
    <property type="evidence" value="ECO:0007669"/>
    <property type="project" value="UniProtKB-SubCell"/>
</dbReference>
<dbReference type="RefSeq" id="WP_043208100.1">
    <property type="nucleotide sequence ID" value="NZ_CAJGUP010000211.1"/>
</dbReference>
<evidence type="ECO:0000313" key="10">
    <source>
        <dbReference type="Proteomes" id="UP000053096"/>
    </source>
</evidence>
<dbReference type="Proteomes" id="UP000092950">
    <property type="component" value="Chromosome"/>
</dbReference>
<reference evidence="9 10" key="1">
    <citation type="submission" date="2015-09" db="EMBL/GenBank/DDBJ databases">
        <authorList>
            <person name="Jackson K.R."/>
            <person name="Lunt B.L."/>
            <person name="Fisher J.N.B."/>
            <person name="Gardner A.V."/>
            <person name="Bailey M.E."/>
            <person name="Deus L.M."/>
            <person name="Earl A.S."/>
            <person name="Gibby P.D."/>
            <person name="Hartmann K.A."/>
            <person name="Liu J.E."/>
            <person name="Manci A.M."/>
            <person name="Nielsen D.A."/>
            <person name="Solomon M.B."/>
            <person name="Breakwell D.P."/>
            <person name="Burnett S.H."/>
            <person name="Grose J.H."/>
        </authorList>
    </citation>
    <scope>NUCLEOTIDE SEQUENCE [LARGE SCALE GENOMIC DNA]</scope>
    <source>
        <strain evidence="9 10">2789STDY5608636</strain>
    </source>
</reference>
<dbReference type="Pfam" id="PF07681">
    <property type="entry name" value="DoxX"/>
    <property type="match status" value="1"/>
</dbReference>
<proteinExistence type="inferred from homology"/>
<sequence>MIKSDDTGKLILRLALGIIILLHGLSKLSSGVGGIAGMLSSHGLPGFIAYGVYVGEILGPLLLILGIYTRLGAFFVFANMIVALLLAHASQFGSLNPQTGGWALELQGMFLFTALALMFTGAGRFSLGGTGGRWN</sequence>
<evidence type="ECO:0000256" key="5">
    <source>
        <dbReference type="ARBA" id="ARBA00022989"/>
    </source>
</evidence>
<accession>A0A0J6BRP4</accession>
<dbReference type="InterPro" id="IPR032808">
    <property type="entry name" value="DoxX"/>
</dbReference>
<name>A0A0J6BRP4_9BORD</name>
<evidence type="ECO:0000256" key="4">
    <source>
        <dbReference type="ARBA" id="ARBA00022692"/>
    </source>
</evidence>
<evidence type="ECO:0000256" key="7">
    <source>
        <dbReference type="SAM" id="Phobius"/>
    </source>
</evidence>
<feature type="transmembrane region" description="Helical" evidence="7">
    <location>
        <begin position="71"/>
        <end position="89"/>
    </location>
</feature>
<dbReference type="EMBL" id="CYTV01000015">
    <property type="protein sequence ID" value="CUJ10851.1"/>
    <property type="molecule type" value="Genomic_DNA"/>
</dbReference>
<keyword evidence="3" id="KW-1003">Cell membrane</keyword>
<reference evidence="8 11" key="2">
    <citation type="submission" date="2016-07" db="EMBL/GenBank/DDBJ databases">
        <title>Complete genome sequences of Bordetella pseudohinzii.</title>
        <authorList>
            <person name="Spilker T."/>
            <person name="Darrah R."/>
            <person name="LiPuma J.J."/>
        </authorList>
    </citation>
    <scope>NUCLEOTIDE SEQUENCE [LARGE SCALE GENOMIC DNA]</scope>
    <source>
        <strain evidence="8 11">HI4681</strain>
    </source>
</reference>
<dbReference type="Proteomes" id="UP000053096">
    <property type="component" value="Unassembled WGS sequence"/>
</dbReference>
<evidence type="ECO:0000256" key="6">
    <source>
        <dbReference type="ARBA" id="ARBA00023136"/>
    </source>
</evidence>
<dbReference type="AlphaFoldDB" id="A0A0J6BRP4"/>
<evidence type="ECO:0000256" key="2">
    <source>
        <dbReference type="ARBA" id="ARBA00006679"/>
    </source>
</evidence>
<keyword evidence="5 7" id="KW-1133">Transmembrane helix</keyword>
<keyword evidence="4 7" id="KW-0812">Transmembrane</keyword>
<evidence type="ECO:0000256" key="3">
    <source>
        <dbReference type="ARBA" id="ARBA00022475"/>
    </source>
</evidence>
<protein>
    <submittedName>
        <fullName evidence="9">DoxX</fullName>
    </submittedName>
    <submittedName>
        <fullName evidence="8">GntR family transcriptional regulator</fullName>
    </submittedName>
</protein>
<feature type="transmembrane region" description="Helical" evidence="7">
    <location>
        <begin position="47"/>
        <end position="64"/>
    </location>
</feature>
<organism evidence="9 10">
    <name type="scientific">Bordetella pseudohinzii</name>
    <dbReference type="NCBI Taxonomy" id="1331258"/>
    <lineage>
        <taxon>Bacteria</taxon>
        <taxon>Pseudomonadati</taxon>
        <taxon>Pseudomonadota</taxon>
        <taxon>Betaproteobacteria</taxon>
        <taxon>Burkholderiales</taxon>
        <taxon>Alcaligenaceae</taxon>
        <taxon>Bordetella</taxon>
    </lineage>
</organism>
<comment type="similarity">
    <text evidence="2">Belongs to the DoxX family.</text>
</comment>
<evidence type="ECO:0000313" key="8">
    <source>
        <dbReference type="EMBL" id="ANY16088.1"/>
    </source>
</evidence>
<evidence type="ECO:0000256" key="1">
    <source>
        <dbReference type="ARBA" id="ARBA00004651"/>
    </source>
</evidence>
<dbReference type="KEGG" id="bpdz:BBN53_09360"/>
<gene>
    <name evidence="8" type="ORF">BBN53_09360</name>
    <name evidence="9" type="ORF">ERS370011_03799</name>
</gene>
<evidence type="ECO:0000313" key="9">
    <source>
        <dbReference type="EMBL" id="CUJ10851.1"/>
    </source>
</evidence>
<keyword evidence="6 7" id="KW-0472">Membrane</keyword>
<dbReference type="PANTHER" id="PTHR33452">
    <property type="entry name" value="OXIDOREDUCTASE CATD-RELATED"/>
    <property type="match status" value="1"/>
</dbReference>
<accession>A0A0M7HMF5</accession>
<dbReference type="OrthoDB" id="280866at2"/>
<feature type="transmembrane region" description="Helical" evidence="7">
    <location>
        <begin position="109"/>
        <end position="127"/>
    </location>
</feature>
<dbReference type="PANTHER" id="PTHR33452:SF1">
    <property type="entry name" value="INNER MEMBRANE PROTEIN YPHA-RELATED"/>
    <property type="match status" value="1"/>
</dbReference>
<dbReference type="InterPro" id="IPR051907">
    <property type="entry name" value="DoxX-like_oxidoreductase"/>
</dbReference>
<keyword evidence="11" id="KW-1185">Reference proteome</keyword>
<evidence type="ECO:0000313" key="11">
    <source>
        <dbReference type="Proteomes" id="UP000092950"/>
    </source>
</evidence>